<dbReference type="InterPro" id="IPR032466">
    <property type="entry name" value="Metal_Hydrolase"/>
</dbReference>
<dbReference type="CDD" id="cd01310">
    <property type="entry name" value="TatD_DNAse"/>
    <property type="match status" value="1"/>
</dbReference>
<dbReference type="InterPro" id="IPR018228">
    <property type="entry name" value="DNase_TatD-rel_CS"/>
</dbReference>
<proteinExistence type="inferred from homology"/>
<dbReference type="SUPFAM" id="SSF51556">
    <property type="entry name" value="Metallo-dependent hydrolases"/>
    <property type="match status" value="1"/>
</dbReference>
<evidence type="ECO:0000313" key="5">
    <source>
        <dbReference type="EMBL" id="ACD97161.1"/>
    </source>
</evidence>
<dbReference type="EMBL" id="CP001089">
    <property type="protein sequence ID" value="ACD97161.1"/>
    <property type="molecule type" value="Genomic_DNA"/>
</dbReference>
<dbReference type="PANTHER" id="PTHR46124">
    <property type="entry name" value="D-AMINOACYL-TRNA DEACYLASE"/>
    <property type="match status" value="1"/>
</dbReference>
<dbReference type="InterPro" id="IPR001130">
    <property type="entry name" value="TatD-like"/>
</dbReference>
<feature type="binding site" evidence="4">
    <location>
        <position position="8"/>
    </location>
    <ligand>
        <name>a divalent metal cation</name>
        <dbReference type="ChEBI" id="CHEBI:60240"/>
        <label>1</label>
    </ligand>
</feature>
<feature type="binding site" evidence="4">
    <location>
        <position position="199"/>
    </location>
    <ligand>
        <name>a divalent metal cation</name>
        <dbReference type="ChEBI" id="CHEBI:60240"/>
        <label>1</label>
    </ligand>
</feature>
<dbReference type="eggNOG" id="COG0084">
    <property type="taxonomic scope" value="Bacteria"/>
</dbReference>
<reference evidence="5 6" key="1">
    <citation type="submission" date="2008-05" db="EMBL/GenBank/DDBJ databases">
        <title>Complete sequence of chromosome of Geobacter lovleyi SZ.</title>
        <authorList>
            <consortium name="US DOE Joint Genome Institute"/>
            <person name="Lucas S."/>
            <person name="Copeland A."/>
            <person name="Lapidus A."/>
            <person name="Glavina del Rio T."/>
            <person name="Dalin E."/>
            <person name="Tice H."/>
            <person name="Bruce D."/>
            <person name="Goodwin L."/>
            <person name="Pitluck S."/>
            <person name="Chertkov O."/>
            <person name="Meincke L."/>
            <person name="Brettin T."/>
            <person name="Detter J.C."/>
            <person name="Han C."/>
            <person name="Tapia R."/>
            <person name="Kuske C.R."/>
            <person name="Schmutz J."/>
            <person name="Larimer F."/>
            <person name="Land M."/>
            <person name="Hauser L."/>
            <person name="Kyrpides N."/>
            <person name="Mikhailova N."/>
            <person name="Sung Y."/>
            <person name="Fletcher K.E."/>
            <person name="Ritalahti K.M."/>
            <person name="Loeffler F.E."/>
            <person name="Richardson P."/>
        </authorList>
    </citation>
    <scope>NUCLEOTIDE SEQUENCE [LARGE SCALE GENOMIC DNA]</scope>
    <source>
        <strain evidence="6">ATCC BAA-1151 / DSM 17278 / SZ</strain>
    </source>
</reference>
<dbReference type="GO" id="GO:0046872">
    <property type="term" value="F:metal ion binding"/>
    <property type="evidence" value="ECO:0007669"/>
    <property type="project" value="UniProtKB-KW"/>
</dbReference>
<protein>
    <submittedName>
        <fullName evidence="5">TatD-related deoxyribonuclease</fullName>
    </submittedName>
</protein>
<accession>B3E258</accession>
<dbReference type="FunFam" id="3.20.20.140:FF:000005">
    <property type="entry name" value="TatD family hydrolase"/>
    <property type="match status" value="1"/>
</dbReference>
<dbReference type="PROSITE" id="PS01091">
    <property type="entry name" value="TATD_3"/>
    <property type="match status" value="1"/>
</dbReference>
<keyword evidence="6" id="KW-1185">Reference proteome</keyword>
<evidence type="ECO:0000256" key="1">
    <source>
        <dbReference type="ARBA" id="ARBA00009275"/>
    </source>
</evidence>
<dbReference type="GO" id="GO:0005829">
    <property type="term" value="C:cytosol"/>
    <property type="evidence" value="ECO:0007669"/>
    <property type="project" value="TreeGrafter"/>
</dbReference>
<organism evidence="5 6">
    <name type="scientific">Trichlorobacter lovleyi (strain ATCC BAA-1151 / DSM 17278 / SZ)</name>
    <name type="common">Geobacter lovleyi</name>
    <dbReference type="NCBI Taxonomy" id="398767"/>
    <lineage>
        <taxon>Bacteria</taxon>
        <taxon>Pseudomonadati</taxon>
        <taxon>Thermodesulfobacteriota</taxon>
        <taxon>Desulfuromonadia</taxon>
        <taxon>Geobacterales</taxon>
        <taxon>Geobacteraceae</taxon>
        <taxon>Trichlorobacter</taxon>
    </lineage>
</organism>
<dbReference type="PIRSF" id="PIRSF005902">
    <property type="entry name" value="DNase_TatD"/>
    <property type="match status" value="1"/>
</dbReference>
<dbReference type="AlphaFoldDB" id="B3E258"/>
<evidence type="ECO:0000256" key="2">
    <source>
        <dbReference type="ARBA" id="ARBA00022723"/>
    </source>
</evidence>
<dbReference type="STRING" id="398767.Glov_3458"/>
<comment type="similarity">
    <text evidence="1">Belongs to the metallo-dependent hydrolases superfamily. TatD-type hydrolase family.</text>
</comment>
<gene>
    <name evidence="5" type="ordered locus">Glov_3458</name>
</gene>
<keyword evidence="3" id="KW-0378">Hydrolase</keyword>
<dbReference type="Gene3D" id="3.20.20.140">
    <property type="entry name" value="Metal-dependent hydrolases"/>
    <property type="match status" value="1"/>
</dbReference>
<dbReference type="HOGENOM" id="CLU_031506_0_1_7"/>
<dbReference type="RefSeq" id="WP_012471481.1">
    <property type="nucleotide sequence ID" value="NC_010814.1"/>
</dbReference>
<evidence type="ECO:0000256" key="4">
    <source>
        <dbReference type="PIRSR" id="PIRSR005902-1"/>
    </source>
</evidence>
<dbReference type="OrthoDB" id="9810005at2"/>
<feature type="binding site" evidence="4">
    <location>
        <position position="149"/>
    </location>
    <ligand>
        <name>a divalent metal cation</name>
        <dbReference type="ChEBI" id="CHEBI:60240"/>
        <label>2</label>
    </ligand>
</feature>
<feature type="binding site" evidence="4">
    <location>
        <position position="6"/>
    </location>
    <ligand>
        <name>a divalent metal cation</name>
        <dbReference type="ChEBI" id="CHEBI:60240"/>
        <label>1</label>
    </ligand>
</feature>
<name>B3E258_TRIL1</name>
<sequence length="251" mass="27333">MLIDTHCHLDLPPLFEQLDELLAEARAVGVAKWVVPSVHPDGWQRIAELAAQHPALRPAYGIHPLHADNVTAQHLQLLRQLAPAGIAIGEIGLDASYGNLEQQEALFREQLRIARLYGLPVLIHCRKAIGRTVAILREERADQVGGIMHAFSGSLESARECIKLGFVLSLSATLTWSNAVRPLQLAAQLPLEQLVLETDAPDLPPSAHPGCPNRPAWLHETANRLAAIKGISVAEVACRTTATALRILPRL</sequence>
<dbReference type="PANTHER" id="PTHR46124:SF3">
    <property type="entry name" value="HYDROLASE"/>
    <property type="match status" value="1"/>
</dbReference>
<feature type="binding site" evidence="4">
    <location>
        <position position="90"/>
    </location>
    <ligand>
        <name>a divalent metal cation</name>
        <dbReference type="ChEBI" id="CHEBI:60240"/>
        <label>1</label>
    </ligand>
</feature>
<keyword evidence="2 4" id="KW-0479">Metal-binding</keyword>
<evidence type="ECO:0000256" key="3">
    <source>
        <dbReference type="ARBA" id="ARBA00022801"/>
    </source>
</evidence>
<dbReference type="KEGG" id="glo:Glov_3458"/>
<dbReference type="PROSITE" id="PS01137">
    <property type="entry name" value="TATD_1"/>
    <property type="match status" value="1"/>
</dbReference>
<evidence type="ECO:0000313" key="6">
    <source>
        <dbReference type="Proteomes" id="UP000002420"/>
    </source>
</evidence>
<dbReference type="GO" id="GO:0016788">
    <property type="term" value="F:hydrolase activity, acting on ester bonds"/>
    <property type="evidence" value="ECO:0007669"/>
    <property type="project" value="InterPro"/>
</dbReference>
<dbReference type="Proteomes" id="UP000002420">
    <property type="component" value="Chromosome"/>
</dbReference>
<dbReference type="Pfam" id="PF01026">
    <property type="entry name" value="TatD_DNase"/>
    <property type="match status" value="1"/>
</dbReference>
<feature type="binding site" evidence="4">
    <location>
        <position position="124"/>
    </location>
    <ligand>
        <name>a divalent metal cation</name>
        <dbReference type="ChEBI" id="CHEBI:60240"/>
        <label>2</label>
    </ligand>
</feature>